<dbReference type="AlphaFoldDB" id="A0A202E863"/>
<dbReference type="Pfam" id="PF14498">
    <property type="entry name" value="Glyco_hyd_65N_2"/>
    <property type="match status" value="1"/>
</dbReference>
<dbReference type="PANTHER" id="PTHR31084">
    <property type="entry name" value="ALPHA-L-FUCOSIDASE 2"/>
    <property type="match status" value="1"/>
</dbReference>
<keyword evidence="5" id="KW-1185">Reference proteome</keyword>
<organism evidence="4 5">
    <name type="scientific">Natronolimnobius baerhuensis</name>
    <dbReference type="NCBI Taxonomy" id="253108"/>
    <lineage>
        <taxon>Archaea</taxon>
        <taxon>Methanobacteriati</taxon>
        <taxon>Methanobacteriota</taxon>
        <taxon>Stenosarchaea group</taxon>
        <taxon>Halobacteria</taxon>
        <taxon>Halobacteriales</taxon>
        <taxon>Natrialbaceae</taxon>
        <taxon>Natronolimnobius</taxon>
    </lineage>
</organism>
<dbReference type="RefSeq" id="WP_054863349.1">
    <property type="nucleotide sequence ID" value="NZ_MWPH01000002.1"/>
</dbReference>
<reference evidence="4 5" key="1">
    <citation type="submission" date="2017-02" db="EMBL/GenBank/DDBJ databases">
        <title>Natronthermophilus aegyptiacus gen. nov.,sp. nov., an aerobic, extremely halophilic alkalithermophilic archaeon isolated from the athalassohaline Wadi An Natrun, Egypt.</title>
        <authorList>
            <person name="Zhao B."/>
        </authorList>
    </citation>
    <scope>NUCLEOTIDE SEQUENCE [LARGE SCALE GENOMIC DNA]</scope>
    <source>
        <strain evidence="4 5">CGMCC 1.3597</strain>
    </source>
</reference>
<dbReference type="Pfam" id="PF21307">
    <property type="entry name" value="Glyco_hydro_95_C"/>
    <property type="match status" value="1"/>
</dbReference>
<evidence type="ECO:0000313" key="5">
    <source>
        <dbReference type="Proteomes" id="UP000196084"/>
    </source>
</evidence>
<dbReference type="Pfam" id="PF22124">
    <property type="entry name" value="Glyco_hydro_95_cat"/>
    <property type="match status" value="1"/>
</dbReference>
<dbReference type="InterPro" id="IPR008928">
    <property type="entry name" value="6-hairpin_glycosidase_sf"/>
</dbReference>
<dbReference type="GO" id="GO:0004560">
    <property type="term" value="F:alpha-L-fucosidase activity"/>
    <property type="evidence" value="ECO:0007669"/>
    <property type="project" value="InterPro"/>
</dbReference>
<name>A0A202E863_9EURY</name>
<dbReference type="Proteomes" id="UP000196084">
    <property type="component" value="Unassembled WGS sequence"/>
</dbReference>
<feature type="domain" description="Glycosyl hydrolase family 95 N-terminal" evidence="1">
    <location>
        <begin position="12"/>
        <end position="257"/>
    </location>
</feature>
<protein>
    <submittedName>
        <fullName evidence="4">Alpha/beta hydrolase</fullName>
    </submittedName>
</protein>
<gene>
    <name evidence="4" type="ORF">B2G88_08360</name>
</gene>
<dbReference type="OrthoDB" id="196636at2157"/>
<feature type="domain" description="Alpha fucosidase A-like C-terminal" evidence="2">
    <location>
        <begin position="687"/>
        <end position="780"/>
    </location>
</feature>
<comment type="caution">
    <text evidence="4">The sequence shown here is derived from an EMBL/GenBank/DDBJ whole genome shotgun (WGS) entry which is preliminary data.</text>
</comment>
<dbReference type="SUPFAM" id="SSF48208">
    <property type="entry name" value="Six-hairpin glycosidases"/>
    <property type="match status" value="1"/>
</dbReference>
<dbReference type="InterPro" id="IPR012341">
    <property type="entry name" value="6hp_glycosidase-like_sf"/>
</dbReference>
<evidence type="ECO:0000259" key="1">
    <source>
        <dbReference type="Pfam" id="PF14498"/>
    </source>
</evidence>
<dbReference type="PANTHER" id="PTHR31084:SF0">
    <property type="entry name" value="ALPHA-L-FUCOSIDASE 2"/>
    <property type="match status" value="1"/>
</dbReference>
<accession>A0A202E863</accession>
<feature type="domain" description="Glycosyl hydrolase family 95 catalytic" evidence="3">
    <location>
        <begin position="282"/>
        <end position="684"/>
    </location>
</feature>
<sequence>MHGEFDHRTTTWYDAPAAEWLEAFPLGNGRLGAMVFGRPGSERIQFNADTLWAGGHEDRTNPVAGEYVETVRKLLFDGEIERAQALADETLLGDPIRLRPYQPFGDLFLEGDHDDGDVTDYRRDLDLSTGIARVRYDYEGTTYTREYFVSTPDDVLVVRLTADGPADVASTVGLHRAQEARDGARDDTLFLRGAVSDPPADDRGEGGWGMQFEAQARVDASGGDIERVTGEDAPGSSSIGLAVSNTNEVTILLTGFTSHETADPTVACENVLETVARRPDSDLRRAHVADHRELFERVELDLGDPVDRPTDERLARIADDAIDADDPHLAALYAQFGRYLLLASSRPGTEPANLQGIWNAAFDPPWNSGYTLNINLEMNYWPALQANLAECAEPLYEFVDDLRGPGRRVAEAHYGCDGFAVHHNSDLWRSVAPVDGARWGLWPMGAAWLSRLVWDHYAYTRDEEFLRETAAPILHEAAAFVLDFLVEHPNENWLVTAPSMSPENAYVTDDGQEATITYAPTMDVQLTRDLFENCVATAETLGVVDEFHEDLLVALERLPPMQVGGHGQLQEWIEDYEEAEPGHRHISHLYGAHPSDQITPRDTPALADAVETTLERRLDSGGGHTGWSAAWLVNQFARLEDGEQAHEWLETLLADSTAPNLFDLHPPFQIDGNFGATAGVVEMLLGSHAGEIRLLPALPEAWADGAVTGLRARGDFEVDLEWSNGNLDTATIRSGSGERCRVRAFGAEIEAVTHDGDIVDIDRTDGVVAFDTVAGRTYHVTAATD</sequence>
<dbReference type="InterPro" id="IPR016518">
    <property type="entry name" value="Alpha-L-fucosidase"/>
</dbReference>
<evidence type="ECO:0000259" key="2">
    <source>
        <dbReference type="Pfam" id="PF21307"/>
    </source>
</evidence>
<dbReference type="EMBL" id="MWPH01000002">
    <property type="protein sequence ID" value="OVE84414.1"/>
    <property type="molecule type" value="Genomic_DNA"/>
</dbReference>
<dbReference type="GO" id="GO:0005975">
    <property type="term" value="P:carbohydrate metabolic process"/>
    <property type="evidence" value="ECO:0007669"/>
    <property type="project" value="InterPro"/>
</dbReference>
<evidence type="ECO:0000313" key="4">
    <source>
        <dbReference type="EMBL" id="OVE84414.1"/>
    </source>
</evidence>
<dbReference type="InterPro" id="IPR049053">
    <property type="entry name" value="AFCA-like_C"/>
</dbReference>
<keyword evidence="4" id="KW-0378">Hydrolase</keyword>
<dbReference type="PIRSF" id="PIRSF007663">
    <property type="entry name" value="UCP007663"/>
    <property type="match status" value="1"/>
</dbReference>
<dbReference type="InterPro" id="IPR027414">
    <property type="entry name" value="GH95_N_dom"/>
</dbReference>
<proteinExistence type="predicted"/>
<dbReference type="InterPro" id="IPR054363">
    <property type="entry name" value="GH95_cat"/>
</dbReference>
<dbReference type="Gene3D" id="1.50.10.10">
    <property type="match status" value="1"/>
</dbReference>
<evidence type="ECO:0000259" key="3">
    <source>
        <dbReference type="Pfam" id="PF22124"/>
    </source>
</evidence>